<reference evidence="1" key="1">
    <citation type="submission" date="2022-10" db="EMBL/GenBank/DDBJ databases">
        <title>Genome Sequence of Xylaria curta.</title>
        <authorList>
            <person name="Buettner E."/>
        </authorList>
    </citation>
    <scope>NUCLEOTIDE SEQUENCE</scope>
    <source>
        <strain evidence="1">Babe10</strain>
    </source>
</reference>
<keyword evidence="2" id="KW-1185">Reference proteome</keyword>
<sequence length="283" mass="31951">MLESLSFRHVPALIVGFTLAFGGLIPFFSTRRAMLDLGFSPRVANSPTAIPPMMIFGSRTTIIGLLVIIFCRLYPLFRDIFYSQGKFDAIDSILLTLPYAGFVDGYLVWREGNRGKAIFRIVAGNSKGLLIYGNSQPLLVPPISFFYTILMQSLRGIERFKSVTFFCGSHSYRSATVTAELRTLIMSLLSQLLQRQRFDLRFIYHEVAYHMDAGDSKAFCHIFGQLVKQFKSTNTCSATDMSSSTEDARQAIRDVDYLVLPEQATNTIGFMKWNLYTVIVYGQ</sequence>
<dbReference type="Proteomes" id="UP001143856">
    <property type="component" value="Unassembled WGS sequence"/>
</dbReference>
<evidence type="ECO:0000313" key="1">
    <source>
        <dbReference type="EMBL" id="KAJ2977594.1"/>
    </source>
</evidence>
<proteinExistence type="predicted"/>
<evidence type="ECO:0000313" key="2">
    <source>
        <dbReference type="Proteomes" id="UP001143856"/>
    </source>
</evidence>
<name>A0ACC1NEX1_9PEZI</name>
<gene>
    <name evidence="1" type="ORF">NUW58_g7763</name>
</gene>
<organism evidence="1 2">
    <name type="scientific">Xylaria curta</name>
    <dbReference type="NCBI Taxonomy" id="42375"/>
    <lineage>
        <taxon>Eukaryota</taxon>
        <taxon>Fungi</taxon>
        <taxon>Dikarya</taxon>
        <taxon>Ascomycota</taxon>
        <taxon>Pezizomycotina</taxon>
        <taxon>Sordariomycetes</taxon>
        <taxon>Xylariomycetidae</taxon>
        <taxon>Xylariales</taxon>
        <taxon>Xylariaceae</taxon>
        <taxon>Xylaria</taxon>
    </lineage>
</organism>
<accession>A0ACC1NEX1</accession>
<dbReference type="EMBL" id="JAPDGR010002113">
    <property type="protein sequence ID" value="KAJ2977594.1"/>
    <property type="molecule type" value="Genomic_DNA"/>
</dbReference>
<comment type="caution">
    <text evidence="1">The sequence shown here is derived from an EMBL/GenBank/DDBJ whole genome shotgun (WGS) entry which is preliminary data.</text>
</comment>
<protein>
    <submittedName>
        <fullName evidence="1">Uncharacterized protein</fullName>
    </submittedName>
</protein>